<organism evidence="10 11">
    <name type="scientific">Rhizodiscina lignyota</name>
    <dbReference type="NCBI Taxonomy" id="1504668"/>
    <lineage>
        <taxon>Eukaryota</taxon>
        <taxon>Fungi</taxon>
        <taxon>Dikarya</taxon>
        <taxon>Ascomycota</taxon>
        <taxon>Pezizomycotina</taxon>
        <taxon>Dothideomycetes</taxon>
        <taxon>Pleosporomycetidae</taxon>
        <taxon>Aulographales</taxon>
        <taxon>Rhizodiscinaceae</taxon>
        <taxon>Rhizodiscina</taxon>
    </lineage>
</organism>
<sequence>MPPHVPRKRHRNDEMDESPAHAPPAKRERVAKSKKTPSSQSKAVKGKQSLFDAVDGVERPKRTVEENKRFLEEQKGGEDEEEEEEEDSDDDEDFEDVPGIARASAHTHQIQNHKKNAKQGTDEEGSADEDEDEDEMDWEDAIPSASRSAGEGADTPINDISITLPAPGTGISTTNLAFADARGVVGKKGPSKIERQIRLTTHCVHVQFLMYHNCIRNSWLQDTEVQNILVGQLSEGLIAEVERWRKAVGLKLPDEDTTDTPSKSAGKPMAKSSKGKERAKNKSSTITERETRDRVRDWGADAERLEPDTPDLSHGDPTIRLLKFLAAYWRKRFRITAPSLQKCGYLAPAELQAEVKDWLEDSDDAERFGEKIKSKEELRIAAKKCEGSRDVGAQLFTALLRGVGLEARMVASLQPVGFGFSKAEDGNPRKKKESTVQQETSRKPESTPTRKSTRGNTKAAAISLDTSSSDELSDAPSDISTSPSIIDVTSKMSKKPIKAQNASPFPTYWTEVFSPVTKTFIPVVCLPSPLIANSPDLLASFTPSGKAAEKAKQVLAYVIGFSADGTAKDVTVRYLKKKQWPGKTKGVRVAKEKLPIYGRNGKVKKYIDWDWFAQVMSGYAKDPRIRTEAEEMEDEVELKPVAASKDTGADNGDGKVGGKPESLQAYKNSAEFVLGRHLRREEAILPNAAPVRHFTVGKGEKATTEPVFRRADVVTCKTVESWHKDGREVKHGEQPLKLVPIRAVTLIRKREVEDAHRETGEKPTQGLYSESQTDWIIPDPIGEDRKIPRNGFGNIDVYVSSMVPAGAVHVPLKGTAKLCKKLGIDFAEACTGFEFGKQRAVPVLTGVVVAEENEDLVKDAWRAEQVRVREREEKKKSEVALGMWKKFLQGLKIMERMHGEYGK</sequence>
<feature type="compositionally biased region" description="Basic and acidic residues" evidence="6">
    <location>
        <begin position="287"/>
        <end position="312"/>
    </location>
</feature>
<dbReference type="InterPro" id="IPR018326">
    <property type="entry name" value="Rad4_beta-hairpin_dom1"/>
</dbReference>
<feature type="compositionally biased region" description="Basic residues" evidence="6">
    <location>
        <begin position="1"/>
        <end position="10"/>
    </location>
</feature>
<feature type="compositionally biased region" description="Acidic residues" evidence="6">
    <location>
        <begin position="78"/>
        <end position="96"/>
    </location>
</feature>
<proteinExistence type="inferred from homology"/>
<feature type="domain" description="Rad4 beta-hairpin" evidence="7">
    <location>
        <begin position="655"/>
        <end position="714"/>
    </location>
</feature>
<feature type="region of interest" description="Disordered" evidence="6">
    <location>
        <begin position="421"/>
        <end position="480"/>
    </location>
</feature>
<dbReference type="InterPro" id="IPR036985">
    <property type="entry name" value="Transglutaminase-like_sf"/>
</dbReference>
<dbReference type="InterPro" id="IPR042488">
    <property type="entry name" value="Rad4_BHD3_sf"/>
</dbReference>
<protein>
    <submittedName>
        <fullName evidence="10">Rad4-domain-containing protein</fullName>
    </submittedName>
</protein>
<dbReference type="Pfam" id="PF10404">
    <property type="entry name" value="BHD_2"/>
    <property type="match status" value="1"/>
</dbReference>
<feature type="domain" description="Rad4 beta-hairpin" evidence="9">
    <location>
        <begin position="787"/>
        <end position="861"/>
    </location>
</feature>
<dbReference type="SMART" id="SM01030">
    <property type="entry name" value="BHD_1"/>
    <property type="match status" value="1"/>
</dbReference>
<evidence type="ECO:0000259" key="7">
    <source>
        <dbReference type="SMART" id="SM01030"/>
    </source>
</evidence>
<evidence type="ECO:0000256" key="4">
    <source>
        <dbReference type="ARBA" id="ARBA00023204"/>
    </source>
</evidence>
<dbReference type="GO" id="GO:0003697">
    <property type="term" value="F:single-stranded DNA binding"/>
    <property type="evidence" value="ECO:0007669"/>
    <property type="project" value="TreeGrafter"/>
</dbReference>
<dbReference type="GO" id="GO:0005737">
    <property type="term" value="C:cytoplasm"/>
    <property type="evidence" value="ECO:0007669"/>
    <property type="project" value="TreeGrafter"/>
</dbReference>
<feature type="region of interest" description="Disordered" evidence="6">
    <location>
        <begin position="1"/>
        <end position="138"/>
    </location>
</feature>
<accession>A0A9P4M169</accession>
<evidence type="ECO:0000259" key="8">
    <source>
        <dbReference type="SMART" id="SM01031"/>
    </source>
</evidence>
<dbReference type="InterPro" id="IPR004583">
    <property type="entry name" value="DNA_repair_Rad4"/>
</dbReference>
<evidence type="ECO:0000256" key="6">
    <source>
        <dbReference type="SAM" id="MobiDB-lite"/>
    </source>
</evidence>
<evidence type="ECO:0000256" key="3">
    <source>
        <dbReference type="ARBA" id="ARBA00022763"/>
    </source>
</evidence>
<evidence type="ECO:0000259" key="9">
    <source>
        <dbReference type="SMART" id="SM01032"/>
    </source>
</evidence>
<keyword evidence="11" id="KW-1185">Reference proteome</keyword>
<dbReference type="Proteomes" id="UP000799772">
    <property type="component" value="Unassembled WGS sequence"/>
</dbReference>
<dbReference type="SUPFAM" id="SSF54001">
    <property type="entry name" value="Cysteine proteinases"/>
    <property type="match status" value="1"/>
</dbReference>
<dbReference type="OrthoDB" id="300780at2759"/>
<dbReference type="GO" id="GO:0003684">
    <property type="term" value="F:damaged DNA binding"/>
    <property type="evidence" value="ECO:0007669"/>
    <property type="project" value="InterPro"/>
</dbReference>
<feature type="non-terminal residue" evidence="10">
    <location>
        <position position="903"/>
    </location>
</feature>
<dbReference type="GO" id="GO:0006298">
    <property type="term" value="P:mismatch repair"/>
    <property type="evidence" value="ECO:0007669"/>
    <property type="project" value="TreeGrafter"/>
</dbReference>
<dbReference type="InterPro" id="IPR018328">
    <property type="entry name" value="Rad4_beta-hairpin_dom3"/>
</dbReference>
<dbReference type="Gene3D" id="2.20.20.110">
    <property type="entry name" value="Rad4, beta-hairpin domain BHD1"/>
    <property type="match status" value="1"/>
</dbReference>
<dbReference type="SMART" id="SM01031">
    <property type="entry name" value="BHD_2"/>
    <property type="match status" value="1"/>
</dbReference>
<feature type="compositionally biased region" description="Low complexity" evidence="6">
    <location>
        <begin position="463"/>
        <end position="480"/>
    </location>
</feature>
<feature type="region of interest" description="Disordered" evidence="6">
    <location>
        <begin position="252"/>
        <end position="312"/>
    </location>
</feature>
<evidence type="ECO:0000256" key="2">
    <source>
        <dbReference type="ARBA" id="ARBA00009525"/>
    </source>
</evidence>
<dbReference type="InterPro" id="IPR038765">
    <property type="entry name" value="Papain-like_cys_pep_sf"/>
</dbReference>
<comment type="similarity">
    <text evidence="2">Belongs to the XPC family.</text>
</comment>
<evidence type="ECO:0000313" key="10">
    <source>
        <dbReference type="EMBL" id="KAF2094331.1"/>
    </source>
</evidence>
<dbReference type="GO" id="GO:0000111">
    <property type="term" value="C:nucleotide-excision repair factor 2 complex"/>
    <property type="evidence" value="ECO:0007669"/>
    <property type="project" value="TreeGrafter"/>
</dbReference>
<feature type="compositionally biased region" description="Basic and acidic residues" evidence="6">
    <location>
        <begin position="56"/>
        <end position="77"/>
    </location>
</feature>
<evidence type="ECO:0000313" key="11">
    <source>
        <dbReference type="Proteomes" id="UP000799772"/>
    </source>
</evidence>
<dbReference type="AlphaFoldDB" id="A0A9P4M169"/>
<name>A0A9P4M169_9PEZI</name>
<reference evidence="10" key="1">
    <citation type="journal article" date="2020" name="Stud. Mycol.">
        <title>101 Dothideomycetes genomes: a test case for predicting lifestyles and emergence of pathogens.</title>
        <authorList>
            <person name="Haridas S."/>
            <person name="Albert R."/>
            <person name="Binder M."/>
            <person name="Bloem J."/>
            <person name="Labutti K."/>
            <person name="Salamov A."/>
            <person name="Andreopoulos B."/>
            <person name="Baker S."/>
            <person name="Barry K."/>
            <person name="Bills G."/>
            <person name="Bluhm B."/>
            <person name="Cannon C."/>
            <person name="Castanera R."/>
            <person name="Culley D."/>
            <person name="Daum C."/>
            <person name="Ezra D."/>
            <person name="Gonzalez J."/>
            <person name="Henrissat B."/>
            <person name="Kuo A."/>
            <person name="Liang C."/>
            <person name="Lipzen A."/>
            <person name="Lutzoni F."/>
            <person name="Magnuson J."/>
            <person name="Mondo S."/>
            <person name="Nolan M."/>
            <person name="Ohm R."/>
            <person name="Pangilinan J."/>
            <person name="Park H.-J."/>
            <person name="Ramirez L."/>
            <person name="Alfaro M."/>
            <person name="Sun H."/>
            <person name="Tritt A."/>
            <person name="Yoshinaga Y."/>
            <person name="Zwiers L.-H."/>
            <person name="Turgeon B."/>
            <person name="Goodwin S."/>
            <person name="Spatafora J."/>
            <person name="Crous P."/>
            <person name="Grigoriev I."/>
        </authorList>
    </citation>
    <scope>NUCLEOTIDE SEQUENCE</scope>
    <source>
        <strain evidence="10">CBS 133067</strain>
    </source>
</reference>
<feature type="region of interest" description="Disordered" evidence="6">
    <location>
        <begin position="630"/>
        <end position="661"/>
    </location>
</feature>
<dbReference type="PANTHER" id="PTHR12135">
    <property type="entry name" value="DNA REPAIR PROTEIN XP-C / RAD4"/>
    <property type="match status" value="1"/>
</dbReference>
<dbReference type="InterPro" id="IPR018327">
    <property type="entry name" value="BHD_2"/>
</dbReference>
<dbReference type="GO" id="GO:0071942">
    <property type="term" value="C:XPC complex"/>
    <property type="evidence" value="ECO:0007669"/>
    <property type="project" value="TreeGrafter"/>
</dbReference>
<feature type="domain" description="Rad4 beta-hairpin" evidence="8">
    <location>
        <begin position="716"/>
        <end position="779"/>
    </location>
</feature>
<dbReference type="Pfam" id="PF03835">
    <property type="entry name" value="Rad4"/>
    <property type="match status" value="1"/>
</dbReference>
<evidence type="ECO:0000256" key="5">
    <source>
        <dbReference type="ARBA" id="ARBA00023242"/>
    </source>
</evidence>
<comment type="subcellular location">
    <subcellularLocation>
        <location evidence="1">Nucleus</location>
    </subcellularLocation>
</comment>
<feature type="compositionally biased region" description="Acidic residues" evidence="6">
    <location>
        <begin position="122"/>
        <end position="138"/>
    </location>
</feature>
<dbReference type="Gene3D" id="3.30.70.2460">
    <property type="entry name" value="Rad4, beta-hairpin domain BHD3"/>
    <property type="match status" value="1"/>
</dbReference>
<dbReference type="Gene3D" id="3.90.260.10">
    <property type="entry name" value="Transglutaminase-like"/>
    <property type="match status" value="1"/>
</dbReference>
<dbReference type="InterPro" id="IPR018325">
    <property type="entry name" value="Rad4/PNGase_transGLS-fold"/>
</dbReference>
<keyword evidence="3" id="KW-0227">DNA damage</keyword>
<comment type="caution">
    <text evidence="10">The sequence shown here is derived from an EMBL/GenBank/DDBJ whole genome shotgun (WGS) entry which is preliminary data.</text>
</comment>
<keyword evidence="4" id="KW-0234">DNA repair</keyword>
<evidence type="ECO:0000256" key="1">
    <source>
        <dbReference type="ARBA" id="ARBA00004123"/>
    </source>
</evidence>
<dbReference type="GO" id="GO:0006289">
    <property type="term" value="P:nucleotide-excision repair"/>
    <property type="evidence" value="ECO:0007669"/>
    <property type="project" value="InterPro"/>
</dbReference>
<dbReference type="PANTHER" id="PTHR12135:SF2">
    <property type="entry name" value="DNA REPAIR PROTEIN RAD34"/>
    <property type="match status" value="1"/>
</dbReference>
<dbReference type="Pfam" id="PF10405">
    <property type="entry name" value="BHD_3"/>
    <property type="match status" value="1"/>
</dbReference>
<dbReference type="EMBL" id="ML978135">
    <property type="protein sequence ID" value="KAF2094331.1"/>
    <property type="molecule type" value="Genomic_DNA"/>
</dbReference>
<feature type="compositionally biased region" description="Polar residues" evidence="6">
    <location>
        <begin position="446"/>
        <end position="456"/>
    </location>
</feature>
<dbReference type="FunFam" id="3.30.70.2460:FF:000001">
    <property type="entry name" value="DNA repair protein Rad4 family"/>
    <property type="match status" value="1"/>
</dbReference>
<dbReference type="SMART" id="SM01032">
    <property type="entry name" value="BHD_3"/>
    <property type="match status" value="1"/>
</dbReference>
<gene>
    <name evidence="10" type="ORF">NA57DRAFT_23112</name>
</gene>
<keyword evidence="5" id="KW-0539">Nucleus</keyword>
<dbReference type="Pfam" id="PF10403">
    <property type="entry name" value="BHD_1"/>
    <property type="match status" value="1"/>
</dbReference>